<organism evidence="11 12">
    <name type="scientific">Streptomyces caniscabiei</name>
    <dbReference type="NCBI Taxonomy" id="2746961"/>
    <lineage>
        <taxon>Bacteria</taxon>
        <taxon>Bacillati</taxon>
        <taxon>Actinomycetota</taxon>
        <taxon>Actinomycetes</taxon>
        <taxon>Kitasatosporales</taxon>
        <taxon>Streptomycetaceae</taxon>
        <taxon>Streptomyces</taxon>
    </lineage>
</organism>
<dbReference type="InterPro" id="IPR014043">
    <property type="entry name" value="Acyl_transferase_dom"/>
</dbReference>
<evidence type="ECO:0000259" key="10">
    <source>
        <dbReference type="PROSITE" id="PS52004"/>
    </source>
</evidence>
<dbReference type="InterPro" id="IPR032821">
    <property type="entry name" value="PKS_assoc"/>
</dbReference>
<feature type="domain" description="Ketosynthase family 3 (KS3)" evidence="10">
    <location>
        <begin position="35"/>
        <end position="452"/>
    </location>
</feature>
<gene>
    <name evidence="11" type="ORF">PV383_45710</name>
</gene>
<dbReference type="Pfam" id="PF02801">
    <property type="entry name" value="Ketoacyl-synt_C"/>
    <property type="match status" value="2"/>
</dbReference>
<feature type="domain" description="Ketosynthase family 3 (KS3)" evidence="10">
    <location>
        <begin position="1527"/>
        <end position="1854"/>
    </location>
</feature>
<feature type="non-terminal residue" evidence="11">
    <location>
        <position position="1854"/>
    </location>
</feature>
<evidence type="ECO:0000256" key="6">
    <source>
        <dbReference type="ARBA" id="ARBA00023268"/>
    </source>
</evidence>
<keyword evidence="6" id="KW-0511">Multifunctional enzyme</keyword>
<dbReference type="InterPro" id="IPR018201">
    <property type="entry name" value="Ketoacyl_synth_AS"/>
</dbReference>
<dbReference type="EMBL" id="JARAWJ010000081">
    <property type="protein sequence ID" value="MDX3044407.1"/>
    <property type="molecule type" value="Genomic_DNA"/>
</dbReference>
<dbReference type="Pfam" id="PF00698">
    <property type="entry name" value="Acyl_transf_1"/>
    <property type="match status" value="1"/>
</dbReference>
<protein>
    <submittedName>
        <fullName evidence="11">Type I polyketide synthase</fullName>
    </submittedName>
</protein>
<evidence type="ECO:0000256" key="8">
    <source>
        <dbReference type="SAM" id="MobiDB-lite"/>
    </source>
</evidence>
<dbReference type="SUPFAM" id="SSF53901">
    <property type="entry name" value="Thiolase-like"/>
    <property type="match status" value="2"/>
</dbReference>
<keyword evidence="3" id="KW-0597">Phosphoprotein</keyword>
<dbReference type="CDD" id="cd08952">
    <property type="entry name" value="KR_1_SDR_x"/>
    <property type="match status" value="1"/>
</dbReference>
<dbReference type="SUPFAM" id="SSF52151">
    <property type="entry name" value="FabD/lysophospholipase-like"/>
    <property type="match status" value="1"/>
</dbReference>
<keyword evidence="7" id="KW-0012">Acyltransferase</keyword>
<comment type="caution">
    <text evidence="11">The sequence shown here is derived from an EMBL/GenBank/DDBJ whole genome shotgun (WGS) entry which is preliminary data.</text>
</comment>
<dbReference type="Pfam" id="PF16197">
    <property type="entry name" value="KAsynt_C_assoc"/>
    <property type="match status" value="1"/>
</dbReference>
<dbReference type="SMART" id="SM00825">
    <property type="entry name" value="PKS_KS"/>
    <property type="match status" value="2"/>
</dbReference>
<dbReference type="PANTHER" id="PTHR43775">
    <property type="entry name" value="FATTY ACID SYNTHASE"/>
    <property type="match status" value="1"/>
</dbReference>
<dbReference type="SUPFAM" id="SSF51735">
    <property type="entry name" value="NAD(P)-binding Rossmann-fold domains"/>
    <property type="match status" value="2"/>
</dbReference>
<dbReference type="InterPro" id="IPR016039">
    <property type="entry name" value="Thiolase-like"/>
</dbReference>
<keyword evidence="5" id="KW-0045">Antibiotic biosynthesis</keyword>
<evidence type="ECO:0000313" key="12">
    <source>
        <dbReference type="Proteomes" id="UP001282474"/>
    </source>
</evidence>
<evidence type="ECO:0000256" key="5">
    <source>
        <dbReference type="ARBA" id="ARBA00023194"/>
    </source>
</evidence>
<dbReference type="Gene3D" id="3.40.50.720">
    <property type="entry name" value="NAD(P)-binding Rossmann-like Domain"/>
    <property type="match status" value="1"/>
</dbReference>
<dbReference type="InterPro" id="IPR020806">
    <property type="entry name" value="PKS_PP-bd"/>
</dbReference>
<feature type="domain" description="Carrier" evidence="9">
    <location>
        <begin position="1432"/>
        <end position="1507"/>
    </location>
</feature>
<proteinExistence type="predicted"/>
<dbReference type="PROSITE" id="PS00012">
    <property type="entry name" value="PHOSPHOPANTETHEINE"/>
    <property type="match status" value="1"/>
</dbReference>
<dbReference type="Pfam" id="PF00109">
    <property type="entry name" value="ketoacyl-synt"/>
    <property type="match status" value="2"/>
</dbReference>
<dbReference type="Gene3D" id="3.40.366.10">
    <property type="entry name" value="Malonyl-Coenzyme A Acyl Carrier Protein, domain 2"/>
    <property type="match status" value="1"/>
</dbReference>
<dbReference type="Gene3D" id="1.10.1200.10">
    <property type="entry name" value="ACP-like"/>
    <property type="match status" value="1"/>
</dbReference>
<reference evidence="11 12" key="1">
    <citation type="journal article" date="2023" name="Microb. Genom.">
        <title>Mesoterricola silvestris gen. nov., sp. nov., Mesoterricola sediminis sp. nov., Geothrix oryzae sp. nov., Geothrix edaphica sp. nov., Geothrix rubra sp. nov., and Geothrix limicola sp. nov., six novel members of Acidobacteriota isolated from soils.</title>
        <authorList>
            <person name="Weisberg A.J."/>
            <person name="Pearce E."/>
            <person name="Kramer C.G."/>
            <person name="Chang J.H."/>
            <person name="Clarke C.R."/>
        </authorList>
    </citation>
    <scope>NUCLEOTIDE SEQUENCE [LARGE SCALE GENOMIC DNA]</scope>
    <source>
        <strain evidence="11 12">NE20-4-1</strain>
    </source>
</reference>
<dbReference type="Pfam" id="PF08659">
    <property type="entry name" value="KR"/>
    <property type="match status" value="1"/>
</dbReference>
<evidence type="ECO:0000259" key="9">
    <source>
        <dbReference type="PROSITE" id="PS50075"/>
    </source>
</evidence>
<dbReference type="Gene3D" id="3.30.70.3290">
    <property type="match status" value="1"/>
</dbReference>
<dbReference type="InterPro" id="IPR057326">
    <property type="entry name" value="KR_dom"/>
</dbReference>
<dbReference type="InterPro" id="IPR001227">
    <property type="entry name" value="Ac_transferase_dom_sf"/>
</dbReference>
<sequence length="1854" mass="194097">MNNTSLDEVIDALRASLLENERLRRHNQRLSSAATEPLAVVGIGCRFPDGVYHPDDLWRLVTEGRDVMTGPPTDRGWEHHPAYDPRHRGAFLAGAGDFDAAFFRVSPREALAMDPQQRLLLEVSWEALERTGIDPLSLRGSRTGVFVGGATQEYGVLLGDSPETTGGYALTGLPASIMSGRIAYHLGLEGPAITVDTACSSSLVGLHLAGRSLRGGECDLALVGGVLVMTSPAIYGEFDSQGGSASDGRCKAFADTADGTGWGEGAGVLVIERLSDARRHGHPVLAVVRGSAVNQDGASNGLTAPNGPAQQRVIRDALANAGLSPSDVDAVEAHGTGTRLGDPIEAQALLATYGQGRPEERPLWVGSVKSNIGHTQFAAGIAGVVKTVMALRHGVLPRTLHVDEPTRQVDWSAGAVRVLTRERVWPKADRPRRAGVSSFGISGTNAHVILEQAPEDVPEPVGEGQGPDAPHPPLPALALPLSAHSAAALRAQAVRLLDHLDHLDRGPGIRLPDLAHSLATTRALMEHRAAVTVPAGDLSALTSGLRALAEGEDAPGLVRGTASDGGFAVVFSGQGSQRVGMGRGLYDTFPVFAAAFDEVCAAFDAVVPGSLKTVVLDGPAGVLESTDWAQPALFALEVAQFRLIESWGVKPDVVLGHSVGEMVAAHVAGVWTLADACRVVAARGRLMRALPPGGAMWAVRADETEIPRDSGVSVAAVNAPSSLVLSGAEEAVRDLADRFAAEGRTVKRLAVSHAFHSALMEPMLEEFAEVLADVRFAEPVIPVVSNVTGKIAGEELCTPEYWARHVRATVRFADGMRAVRERGVGTVLELGPDGSLVSAVRETVPELTAVAALRRDRDEPVTLLSALAEAQVHGATVDWGTVYAGTGAQRVDLPTYAFQRRRYWPDTRVRAGRGRVVDDWRYRVVWRRRPLIAGAASTGDETGDLAGASPGGPMGGGQADVLPGALGDRAAPDRVLTGRWLLVESAEGSGAEVARALRAAGAEVEVARHAVTGDFAGVVALPDTVEAAAELVRGLRSAGTRVPLWWVTADAVAVTPGDTVRPEAAQLWGLGQVVGLEEPAWWGGLVDLPAVWDDDTGVLLTAVLAGAADGEDQLAVRGPETYVRRLVRAPLTPRGPARAWKPRGTVLVTGGTGGVGAHVARWLAREGAERLVLTSRRGAGAPGAEALAAELRAQGTDVTLAACDMADRDVLAAVLAAVPEDTPLTAVVHAAGVVRYTKVRDLTPEEIEEVVTGKAIGARHLDELTAGLDLDAFVLFSSGASSWGGGSQGAYAAANAYLDALAQDRHARGLPATSLAWGTWRSEGMAADLDEESLSRMGLALMEPALALSVMREAVEYGEACLTVTDTEWSRFAPVYAGARHRPLIEDIPEAARALTNEPDGADSGAATGEAVEAGGALRRRLTGLTDGERRSALLELVRARAASVLGHSDVAEVAAHRPFKDLGFDSLTATELRDRLDTATGLRLPATLVFDHPTPLALAELLHRELHGGTDPAADRTVVVRRADHDEPLAIVGMACRLPGGVTSPEDLWRLVVEGRDEIAAAPDDRGWDRWGTTDGLRGGFLRDIGCFDAEFFGVSPREALAMDPQQRLLLEVAWEAIERSGIDPSSLRATRTGVFVGGSPTGYGALLGDAPDAGGYLLTGNSGSVMSGRIAYVLGLEGPALTVDTACSSSLVSLHLAGQALRGGECDLALTGGVAVMPTPGAFDEFTRQGGLAPDGRCKAFADTADGTGWSEGVAFLVVERLSDARRNGHPVLATVRGSATNQDGASNGLSAPNGPAQQRVIRAALADAGLTPSDVDAVEAHGTGTRLGDPIEAQALLAAYGQNRERPLYVG</sequence>
<dbReference type="InterPro" id="IPR036291">
    <property type="entry name" value="NAD(P)-bd_dom_sf"/>
</dbReference>
<dbReference type="SMART" id="SM00823">
    <property type="entry name" value="PKS_PP"/>
    <property type="match status" value="1"/>
</dbReference>
<dbReference type="InterPro" id="IPR006162">
    <property type="entry name" value="Ppantetheine_attach_site"/>
</dbReference>
<evidence type="ECO:0000256" key="7">
    <source>
        <dbReference type="ARBA" id="ARBA00023315"/>
    </source>
</evidence>
<dbReference type="PROSITE" id="PS50075">
    <property type="entry name" value="CARRIER"/>
    <property type="match status" value="1"/>
</dbReference>
<evidence type="ECO:0000256" key="3">
    <source>
        <dbReference type="ARBA" id="ARBA00022553"/>
    </source>
</evidence>
<dbReference type="Pfam" id="PF08990">
    <property type="entry name" value="Docking"/>
    <property type="match status" value="1"/>
</dbReference>
<dbReference type="InterPro" id="IPR015083">
    <property type="entry name" value="NorB/c/GfsB-D-like_docking"/>
</dbReference>
<accession>A0ABU4N4Z6</accession>
<feature type="region of interest" description="Disordered" evidence="8">
    <location>
        <begin position="1778"/>
        <end position="1797"/>
    </location>
</feature>
<dbReference type="InterPro" id="IPR014031">
    <property type="entry name" value="Ketoacyl_synth_C"/>
</dbReference>
<evidence type="ECO:0000256" key="2">
    <source>
        <dbReference type="ARBA" id="ARBA00022450"/>
    </source>
</evidence>
<keyword evidence="2" id="KW-0596">Phosphopantetheine</keyword>
<evidence type="ECO:0000256" key="1">
    <source>
        <dbReference type="ARBA" id="ARBA00001957"/>
    </source>
</evidence>
<keyword evidence="4" id="KW-0808">Transferase</keyword>
<dbReference type="Proteomes" id="UP001282474">
    <property type="component" value="Unassembled WGS sequence"/>
</dbReference>
<dbReference type="SMART" id="SM00827">
    <property type="entry name" value="PKS_AT"/>
    <property type="match status" value="1"/>
</dbReference>
<name>A0ABU4N4Z6_9ACTN</name>
<dbReference type="InterPro" id="IPR036736">
    <property type="entry name" value="ACP-like_sf"/>
</dbReference>
<comment type="cofactor">
    <cofactor evidence="1">
        <name>pantetheine 4'-phosphate</name>
        <dbReference type="ChEBI" id="CHEBI:47942"/>
    </cofactor>
</comment>
<dbReference type="Pfam" id="PF00550">
    <property type="entry name" value="PP-binding"/>
    <property type="match status" value="1"/>
</dbReference>
<evidence type="ECO:0000256" key="4">
    <source>
        <dbReference type="ARBA" id="ARBA00022679"/>
    </source>
</evidence>
<dbReference type="SUPFAM" id="SSF47336">
    <property type="entry name" value="ACP-like"/>
    <property type="match status" value="1"/>
</dbReference>
<dbReference type="SMART" id="SM00822">
    <property type="entry name" value="PKS_KR"/>
    <property type="match status" value="1"/>
</dbReference>
<dbReference type="InterPro" id="IPR050091">
    <property type="entry name" value="PKS_NRPS_Biosynth_Enz"/>
</dbReference>
<dbReference type="PANTHER" id="PTHR43775:SF51">
    <property type="entry name" value="INACTIVE PHENOLPHTHIOCEROL SYNTHESIS POLYKETIDE SYNTHASE TYPE I PKS1-RELATED"/>
    <property type="match status" value="1"/>
</dbReference>
<dbReference type="InterPro" id="IPR013968">
    <property type="entry name" value="PKS_KR"/>
</dbReference>
<dbReference type="SMART" id="SM01294">
    <property type="entry name" value="PKS_PP_betabranch"/>
    <property type="match status" value="1"/>
</dbReference>
<dbReference type="InterPro" id="IPR020841">
    <property type="entry name" value="PKS_Beta-ketoAc_synthase_dom"/>
</dbReference>
<dbReference type="CDD" id="cd00833">
    <property type="entry name" value="PKS"/>
    <property type="match status" value="2"/>
</dbReference>
<dbReference type="InterPro" id="IPR009081">
    <property type="entry name" value="PP-bd_ACP"/>
</dbReference>
<dbReference type="PROSITE" id="PS00606">
    <property type="entry name" value="KS3_1"/>
    <property type="match status" value="2"/>
</dbReference>
<dbReference type="InterPro" id="IPR016035">
    <property type="entry name" value="Acyl_Trfase/lysoPLipase"/>
</dbReference>
<dbReference type="PROSITE" id="PS52004">
    <property type="entry name" value="KS3_2"/>
    <property type="match status" value="2"/>
</dbReference>
<evidence type="ECO:0000313" key="11">
    <source>
        <dbReference type="EMBL" id="MDX3044407.1"/>
    </source>
</evidence>
<dbReference type="InterPro" id="IPR016036">
    <property type="entry name" value="Malonyl_transacylase_ACP-bd"/>
</dbReference>
<dbReference type="SUPFAM" id="SSF55048">
    <property type="entry name" value="Probable ACP-binding domain of malonyl-CoA ACP transacylase"/>
    <property type="match status" value="1"/>
</dbReference>
<keyword evidence="12" id="KW-1185">Reference proteome</keyword>
<dbReference type="InterPro" id="IPR014030">
    <property type="entry name" value="Ketoacyl_synth_N"/>
</dbReference>
<dbReference type="Gene3D" id="3.40.47.10">
    <property type="match status" value="2"/>
</dbReference>
<feature type="compositionally biased region" description="Polar residues" evidence="8">
    <location>
        <begin position="1780"/>
        <end position="1793"/>
    </location>
</feature>